<evidence type="ECO:0000256" key="7">
    <source>
        <dbReference type="ARBA" id="ARBA00023235"/>
    </source>
</evidence>
<evidence type="ECO:0000259" key="10">
    <source>
        <dbReference type="PROSITE" id="PS50880"/>
    </source>
</evidence>
<evidence type="ECO:0000256" key="5">
    <source>
        <dbReference type="ARBA" id="ARBA00023029"/>
    </source>
</evidence>
<comment type="catalytic activity">
    <reaction evidence="1 8">
        <text>ATP-independent breakage of single-stranded DNA, followed by passage and rejoining.</text>
        <dbReference type="EC" id="5.6.2.1"/>
    </reaction>
</comment>
<dbReference type="GO" id="GO:0003677">
    <property type="term" value="F:DNA binding"/>
    <property type="evidence" value="ECO:0007669"/>
    <property type="project" value="UniProtKB-KW"/>
</dbReference>
<dbReference type="SMART" id="SM00493">
    <property type="entry name" value="TOPRIM"/>
    <property type="match status" value="1"/>
</dbReference>
<feature type="domain" description="Toprim" evidence="10">
    <location>
        <begin position="3"/>
        <end position="136"/>
    </location>
</feature>
<dbReference type="SMART" id="SM00436">
    <property type="entry name" value="TOP1Bc"/>
    <property type="match status" value="1"/>
</dbReference>
<dbReference type="Pfam" id="PF01751">
    <property type="entry name" value="Toprim"/>
    <property type="match status" value="1"/>
</dbReference>
<dbReference type="SMART" id="SM00437">
    <property type="entry name" value="TOP1Ac"/>
    <property type="match status" value="1"/>
</dbReference>
<dbReference type="CDD" id="cd00186">
    <property type="entry name" value="TOP1Ac"/>
    <property type="match status" value="1"/>
</dbReference>
<sequence length="724" mass="81639">MSKSVILAEKPSVGKDIARVLGCRNEKNGVIEGSKYIVTWALGHLVGLAEPDTYDAKYQTWRLEDLPMLPEQLKLSVINKSGKQFNTVKRQLSRDDVSEVIIATDAGREGELVARWILDKANTKKKIKRLWISSVTDQAIKQGFQNLHDGRKFNSLYAAAQARAEADWYVGMNATRALTTKFNASLSCGRVQTPTLAMVASREQEIKEFKPDTFYQLYAKAERGPVFWWKHSKSGDTRLFSKEKAEQLEQQVKNKPAVITSVERKEKKNDAPLLYDLTELQRECSQRFGYSAKETLSVLQRLYETHKVLTYPRTDSNYLSSDLKGTMKERLKAVDVRPFSKNVLTINKNGWKMAGRMFNDSKVSDHHAIIPTEEAPVYPKMSDKEKKLYEMVVTRFLAAFFPPQKKEMTDLQAEIGGEPFAAKGEKVLETGWKAVYDSEENEEKNSIPSGVKGQDTLNLVKSGLDKGETKPPSALTESALLSAMENPARFMKGEDKELLQTIKQSGGIGTVATRADIIDKLQNSFLLEKRGNAFHVTSKGKQLLDLVPEELKSATLTAEWEQQLDDIEKGNLNKKEFINQMKSYAGEIVDGIKKSSQSFKHDNVTGTPCPECGKLMLEVKNKNGKMKVCQDRSCGYKKNIAKSTNARCPNCKKKMELRGEGDGKIFVCRCGYKEKESSFVERRNKEKQDKASKQDVNKYLNNQEDDGIANPALAEALQKWKNKD</sequence>
<feature type="binding site" evidence="8">
    <location>
        <position position="105"/>
    </location>
    <ligand>
        <name>Mg(2+)</name>
        <dbReference type="ChEBI" id="CHEBI:18420"/>
        <note>catalytic</note>
    </ligand>
</feature>
<dbReference type="NCBIfam" id="TIGR01056">
    <property type="entry name" value="topB"/>
    <property type="match status" value="1"/>
</dbReference>
<keyword evidence="4 8" id="KW-0460">Magnesium</keyword>
<dbReference type="NCBIfam" id="NF005829">
    <property type="entry name" value="PRK07726.1"/>
    <property type="match status" value="1"/>
</dbReference>
<evidence type="ECO:0000256" key="9">
    <source>
        <dbReference type="SAM" id="MobiDB-lite"/>
    </source>
</evidence>
<feature type="region of interest" description="Disordered" evidence="9">
    <location>
        <begin position="681"/>
        <end position="704"/>
    </location>
</feature>
<dbReference type="STRING" id="266892.SAMN04488054_1114"/>
<protein>
    <recommendedName>
        <fullName evidence="8">DNA topoisomerase 3</fullName>
        <ecNumber evidence="8">5.6.2.1</ecNumber>
    </recommendedName>
    <alternativeName>
        <fullName evidence="8">DNA topoisomerase III</fullName>
    </alternativeName>
</protein>
<dbReference type="EC" id="5.6.2.1" evidence="8"/>
<dbReference type="PANTHER" id="PTHR11390">
    <property type="entry name" value="PROKARYOTIC DNA TOPOISOMERASE"/>
    <property type="match status" value="1"/>
</dbReference>
<dbReference type="InterPro" id="IPR013826">
    <property type="entry name" value="Topo_IA_cen_sub3"/>
</dbReference>
<keyword evidence="3 8" id="KW-0479">Metal-binding</keyword>
<dbReference type="AlphaFoldDB" id="A0A1I4MBY7"/>
<feature type="compositionally biased region" description="Basic and acidic residues" evidence="9">
    <location>
        <begin position="681"/>
        <end position="696"/>
    </location>
</feature>
<dbReference type="GO" id="GO:0006281">
    <property type="term" value="P:DNA repair"/>
    <property type="evidence" value="ECO:0007669"/>
    <property type="project" value="TreeGrafter"/>
</dbReference>
<dbReference type="InterPro" id="IPR000380">
    <property type="entry name" value="Topo_IA"/>
</dbReference>
<evidence type="ECO:0000313" key="12">
    <source>
        <dbReference type="EMBL" id="SFM00457.1"/>
    </source>
</evidence>
<feature type="region of interest" description="Interaction with DNA" evidence="8">
    <location>
        <begin position="187"/>
        <end position="192"/>
    </location>
</feature>
<dbReference type="CDD" id="cd03362">
    <property type="entry name" value="TOPRIM_TopoIA_TopoIII"/>
    <property type="match status" value="1"/>
</dbReference>
<comment type="caution">
    <text evidence="8">Lacks conserved residue(s) required for the propagation of feature annotation.</text>
</comment>
<dbReference type="SUPFAM" id="SSF56712">
    <property type="entry name" value="Prokaryotic type I DNA topoisomerase"/>
    <property type="match status" value="1"/>
</dbReference>
<dbReference type="RefSeq" id="WP_090926885.1">
    <property type="nucleotide sequence ID" value="NZ_FOTY01000011.1"/>
</dbReference>
<dbReference type="GO" id="GO:0006310">
    <property type="term" value="P:DNA recombination"/>
    <property type="evidence" value="ECO:0007669"/>
    <property type="project" value="TreeGrafter"/>
</dbReference>
<comment type="function">
    <text evidence="8">Releases the supercoiling and torsional tension of DNA, which is introduced during the DNA replication and transcription, by transiently cleaving and rejoining one strand of the DNA duplex. Introduces a single-strand break via transesterification at a target site in duplex DNA. The scissile phosphodiester is attacked by the catalytic tyrosine of the enzyme, resulting in the formation of a DNA-(5'-phosphotyrosyl)-enzyme intermediate and the expulsion of a 3'-OH DNA strand. The free DNA strand then undergoes passage around the unbroken strand, thus removing DNA supercoils. Finally, in the religation step, the DNA 3'-OH attacks the covalent intermediate to expel the active-site tyrosine and restore the DNA phosphodiester backbone.</text>
</comment>
<dbReference type="InterPro" id="IPR023406">
    <property type="entry name" value="Topo_IA_AS"/>
</dbReference>
<dbReference type="Pfam" id="PF01131">
    <property type="entry name" value="Topoisom_bac"/>
    <property type="match status" value="1"/>
</dbReference>
<name>A0A1I4MBY7_9BACI</name>
<dbReference type="OrthoDB" id="9803554at2"/>
<dbReference type="Gene3D" id="1.10.290.10">
    <property type="entry name" value="Topoisomerase I, domain 4"/>
    <property type="match status" value="1"/>
</dbReference>
<dbReference type="Gene3D" id="1.10.460.10">
    <property type="entry name" value="Topoisomerase I, domain 2"/>
    <property type="match status" value="1"/>
</dbReference>
<dbReference type="InterPro" id="IPR034144">
    <property type="entry name" value="TOPRIM_TopoIII"/>
</dbReference>
<proteinExistence type="inferred from homology"/>
<keyword evidence="5 8" id="KW-0799">Topoisomerase</keyword>
<feature type="domain" description="Topo IA-type catalytic" evidence="11">
    <location>
        <begin position="153"/>
        <end position="589"/>
    </location>
</feature>
<feature type="site" description="Interaction with DNA" evidence="8">
    <location>
        <position position="168"/>
    </location>
</feature>
<dbReference type="EMBL" id="FOTY01000011">
    <property type="protein sequence ID" value="SFM00457.1"/>
    <property type="molecule type" value="Genomic_DNA"/>
</dbReference>
<dbReference type="HAMAP" id="MF_00953">
    <property type="entry name" value="Topoisom_3_prok"/>
    <property type="match status" value="1"/>
</dbReference>
<dbReference type="GO" id="GO:0006265">
    <property type="term" value="P:DNA topological change"/>
    <property type="evidence" value="ECO:0007669"/>
    <property type="project" value="UniProtKB-UniRule"/>
</dbReference>
<dbReference type="InterPro" id="IPR006171">
    <property type="entry name" value="TOPRIM_dom"/>
</dbReference>
<dbReference type="Gene3D" id="3.40.50.140">
    <property type="match status" value="1"/>
</dbReference>
<dbReference type="Proteomes" id="UP000199668">
    <property type="component" value="Unassembled WGS sequence"/>
</dbReference>
<evidence type="ECO:0000256" key="4">
    <source>
        <dbReference type="ARBA" id="ARBA00022842"/>
    </source>
</evidence>
<comment type="similarity">
    <text evidence="2 8">Belongs to the type IA topoisomerase family.</text>
</comment>
<evidence type="ECO:0000256" key="8">
    <source>
        <dbReference type="HAMAP-Rule" id="MF_00953"/>
    </source>
</evidence>
<dbReference type="PROSITE" id="PS00396">
    <property type="entry name" value="TOPO_IA_1"/>
    <property type="match status" value="1"/>
</dbReference>
<dbReference type="InterPro" id="IPR003601">
    <property type="entry name" value="Topo_IA_2"/>
</dbReference>
<keyword evidence="6 8" id="KW-0238">DNA-binding</keyword>
<evidence type="ECO:0000256" key="3">
    <source>
        <dbReference type="ARBA" id="ARBA00022723"/>
    </source>
</evidence>
<dbReference type="PRINTS" id="PR00417">
    <property type="entry name" value="PRTPISMRASEI"/>
</dbReference>
<feature type="site" description="Interaction with DNA" evidence="8">
    <location>
        <position position="61"/>
    </location>
</feature>
<evidence type="ECO:0000313" key="13">
    <source>
        <dbReference type="Proteomes" id="UP000199668"/>
    </source>
</evidence>
<reference evidence="12 13" key="1">
    <citation type="submission" date="2016-10" db="EMBL/GenBank/DDBJ databases">
        <authorList>
            <person name="de Groot N.N."/>
        </authorList>
    </citation>
    <scope>NUCLEOTIDE SEQUENCE [LARGE SCALE GENOMIC DNA]</scope>
    <source>
        <strain evidence="12 13">CGMCC 1.6134</strain>
    </source>
</reference>
<dbReference type="Gene3D" id="2.70.20.10">
    <property type="entry name" value="Topoisomerase I, domain 3"/>
    <property type="match status" value="1"/>
</dbReference>
<dbReference type="InterPro" id="IPR013824">
    <property type="entry name" value="Topo_IA_cen_sub1"/>
</dbReference>
<dbReference type="GO" id="GO:0003917">
    <property type="term" value="F:DNA topoisomerase type I (single strand cut, ATP-independent) activity"/>
    <property type="evidence" value="ECO:0007669"/>
    <property type="project" value="UniProtKB-UniRule"/>
</dbReference>
<dbReference type="InterPro" id="IPR013497">
    <property type="entry name" value="Topo_IA_cen"/>
</dbReference>
<evidence type="ECO:0000256" key="2">
    <source>
        <dbReference type="ARBA" id="ARBA00009446"/>
    </source>
</evidence>
<feature type="binding site" evidence="8">
    <location>
        <position position="9"/>
    </location>
    <ligand>
        <name>Mg(2+)</name>
        <dbReference type="ChEBI" id="CHEBI:18420"/>
        <note>catalytic</note>
    </ligand>
</feature>
<feature type="active site" description="O-(5'-phospho-DNA)-tyrosine intermediate" evidence="8">
    <location>
        <position position="311"/>
    </location>
</feature>
<organism evidence="12 13">
    <name type="scientific">Salibacterium qingdaonense</name>
    <dbReference type="NCBI Taxonomy" id="266892"/>
    <lineage>
        <taxon>Bacteria</taxon>
        <taxon>Bacillati</taxon>
        <taxon>Bacillota</taxon>
        <taxon>Bacilli</taxon>
        <taxon>Bacillales</taxon>
        <taxon>Bacillaceae</taxon>
    </lineage>
</organism>
<dbReference type="InterPro" id="IPR023405">
    <property type="entry name" value="Topo_IA_core_domain"/>
</dbReference>
<keyword evidence="13" id="KW-1185">Reference proteome</keyword>
<dbReference type="PROSITE" id="PS50880">
    <property type="entry name" value="TOPRIM"/>
    <property type="match status" value="1"/>
</dbReference>
<evidence type="ECO:0000259" key="11">
    <source>
        <dbReference type="PROSITE" id="PS52039"/>
    </source>
</evidence>
<gene>
    <name evidence="8" type="primary">topB</name>
    <name evidence="12" type="ORF">SAMN04488054_1114</name>
</gene>
<feature type="site" description="Interaction with DNA" evidence="8">
    <location>
        <position position="176"/>
    </location>
</feature>
<dbReference type="InterPro" id="IPR013825">
    <property type="entry name" value="Topo_IA_cen_sub2"/>
</dbReference>
<dbReference type="GO" id="GO:0043597">
    <property type="term" value="C:cytoplasmic replication fork"/>
    <property type="evidence" value="ECO:0007669"/>
    <property type="project" value="TreeGrafter"/>
</dbReference>
<accession>A0A1I4MBY7</accession>
<dbReference type="GO" id="GO:0000287">
    <property type="term" value="F:magnesium ion binding"/>
    <property type="evidence" value="ECO:0007669"/>
    <property type="project" value="UniProtKB-UniRule"/>
</dbReference>
<evidence type="ECO:0000256" key="1">
    <source>
        <dbReference type="ARBA" id="ARBA00000213"/>
    </source>
</evidence>
<feature type="site" description="Interaction with DNA" evidence="8">
    <location>
        <position position="313"/>
    </location>
</feature>
<keyword evidence="7 8" id="KW-0413">Isomerase</keyword>
<dbReference type="InterPro" id="IPR003602">
    <property type="entry name" value="Topo_IA_DNA-bd_dom"/>
</dbReference>
<dbReference type="InterPro" id="IPR005738">
    <property type="entry name" value="TopoIII"/>
</dbReference>
<evidence type="ECO:0000256" key="6">
    <source>
        <dbReference type="ARBA" id="ARBA00023125"/>
    </source>
</evidence>
<dbReference type="PANTHER" id="PTHR11390:SF21">
    <property type="entry name" value="DNA TOPOISOMERASE 3-ALPHA"/>
    <property type="match status" value="1"/>
</dbReference>
<comment type="cofactor">
    <cofactor evidence="8">
        <name>Mg(2+)</name>
        <dbReference type="ChEBI" id="CHEBI:18420"/>
    </cofactor>
</comment>
<dbReference type="PROSITE" id="PS52039">
    <property type="entry name" value="TOPO_IA_2"/>
    <property type="match status" value="1"/>
</dbReference>